<organism evidence="2 3">
    <name type="scientific">Cinara cedri</name>
    <dbReference type="NCBI Taxonomy" id="506608"/>
    <lineage>
        <taxon>Eukaryota</taxon>
        <taxon>Metazoa</taxon>
        <taxon>Ecdysozoa</taxon>
        <taxon>Arthropoda</taxon>
        <taxon>Hexapoda</taxon>
        <taxon>Insecta</taxon>
        <taxon>Pterygota</taxon>
        <taxon>Neoptera</taxon>
        <taxon>Paraneoptera</taxon>
        <taxon>Hemiptera</taxon>
        <taxon>Sternorrhyncha</taxon>
        <taxon>Aphidomorpha</taxon>
        <taxon>Aphidoidea</taxon>
        <taxon>Aphididae</taxon>
        <taxon>Lachninae</taxon>
        <taxon>Cinara</taxon>
    </lineage>
</organism>
<dbReference type="Pfam" id="PF05699">
    <property type="entry name" value="Dimer_Tnp_hAT"/>
    <property type="match status" value="1"/>
</dbReference>
<dbReference type="InterPro" id="IPR052958">
    <property type="entry name" value="IFN-induced_PKR_regulator"/>
</dbReference>
<evidence type="ECO:0000313" key="2">
    <source>
        <dbReference type="EMBL" id="VVC25450.1"/>
    </source>
</evidence>
<evidence type="ECO:0000259" key="1">
    <source>
        <dbReference type="Pfam" id="PF05699"/>
    </source>
</evidence>
<reference evidence="2 3" key="1">
    <citation type="submission" date="2019-08" db="EMBL/GenBank/DDBJ databases">
        <authorList>
            <person name="Alioto T."/>
            <person name="Alioto T."/>
            <person name="Gomez Garrido J."/>
        </authorList>
    </citation>
    <scope>NUCLEOTIDE SEQUENCE [LARGE SCALE GENOMIC DNA]</scope>
</reference>
<dbReference type="GO" id="GO:0046983">
    <property type="term" value="F:protein dimerization activity"/>
    <property type="evidence" value="ECO:0007669"/>
    <property type="project" value="InterPro"/>
</dbReference>
<keyword evidence="3" id="KW-1185">Reference proteome</keyword>
<gene>
    <name evidence="2" type="ORF">CINCED_3A008246</name>
</gene>
<feature type="domain" description="HAT C-terminal dimerisation" evidence="1">
    <location>
        <begin position="67"/>
        <end position="125"/>
    </location>
</feature>
<dbReference type="Proteomes" id="UP000325440">
    <property type="component" value="Unassembled WGS sequence"/>
</dbReference>
<protein>
    <submittedName>
        <fullName evidence="2">HAT, C-terminal dimerisation domain</fullName>
    </submittedName>
</protein>
<dbReference type="OrthoDB" id="6618164at2759"/>
<dbReference type="AlphaFoldDB" id="A0A5E4M7V2"/>
<proteinExistence type="predicted"/>
<dbReference type="InterPro" id="IPR008906">
    <property type="entry name" value="HATC_C_dom"/>
</dbReference>
<evidence type="ECO:0000313" key="3">
    <source>
        <dbReference type="Proteomes" id="UP000325440"/>
    </source>
</evidence>
<accession>A0A5E4M7V2</accession>
<dbReference type="EMBL" id="CABPRJ010000013">
    <property type="protein sequence ID" value="VVC25450.1"/>
    <property type="molecule type" value="Genomic_DNA"/>
</dbReference>
<sequence length="146" mass="17146">MDKWIIKKPKLDVESRDQHDTNYNNDPNFKRSEINEISSEVLLWKQRWITAVDKLPCTFIDAIRCCDELLFPKVYQYLKIGATLPITVASVERSFSTLKRLKSYLRNSTGENRLNGLDHLSIHREIPIQSSEVVDNFSEKNRKLMF</sequence>
<name>A0A5E4M7V2_9HEMI</name>
<dbReference type="PANTHER" id="PTHR46289:SF14">
    <property type="entry name" value="DUF4371 DOMAIN-CONTAINING PROTEIN"/>
    <property type="match status" value="1"/>
</dbReference>
<dbReference type="PANTHER" id="PTHR46289">
    <property type="entry name" value="52 KDA REPRESSOR OF THE INHIBITOR OF THE PROTEIN KINASE-LIKE PROTEIN-RELATED"/>
    <property type="match status" value="1"/>
</dbReference>